<dbReference type="EMBL" id="QWLV01000006">
    <property type="protein sequence ID" value="RHW17051.1"/>
    <property type="molecule type" value="Genomic_DNA"/>
</dbReference>
<keyword evidence="1" id="KW-0732">Signal</keyword>
<proteinExistence type="predicted"/>
<evidence type="ECO:0000313" key="3">
    <source>
        <dbReference type="Proteomes" id="UP000266693"/>
    </source>
</evidence>
<evidence type="ECO:0008006" key="4">
    <source>
        <dbReference type="Google" id="ProtNLM"/>
    </source>
</evidence>
<dbReference type="AlphaFoldDB" id="A0A396RTQ3"/>
<organism evidence="2 3">
    <name type="scientific">Sphingomonas gilva</name>
    <dbReference type="NCBI Taxonomy" id="2305907"/>
    <lineage>
        <taxon>Bacteria</taxon>
        <taxon>Pseudomonadati</taxon>
        <taxon>Pseudomonadota</taxon>
        <taxon>Alphaproteobacteria</taxon>
        <taxon>Sphingomonadales</taxon>
        <taxon>Sphingomonadaceae</taxon>
        <taxon>Sphingomonas</taxon>
    </lineage>
</organism>
<dbReference type="OrthoDB" id="7391781at2"/>
<evidence type="ECO:0000256" key="1">
    <source>
        <dbReference type="SAM" id="SignalP"/>
    </source>
</evidence>
<evidence type="ECO:0000313" key="2">
    <source>
        <dbReference type="EMBL" id="RHW17051.1"/>
    </source>
</evidence>
<gene>
    <name evidence="2" type="ORF">D1610_13085</name>
</gene>
<comment type="caution">
    <text evidence="2">The sequence shown here is derived from an EMBL/GenBank/DDBJ whole genome shotgun (WGS) entry which is preliminary data.</text>
</comment>
<accession>A0A396RTQ3</accession>
<reference evidence="2 3" key="1">
    <citation type="submission" date="2018-08" db="EMBL/GenBank/DDBJ databases">
        <title>The multiple taxonomic identification of Sphingomonas gilva.</title>
        <authorList>
            <person name="Zhu D."/>
            <person name="Zheng S."/>
        </authorList>
    </citation>
    <scope>NUCLEOTIDE SEQUENCE [LARGE SCALE GENOMIC DNA]</scope>
    <source>
        <strain evidence="2 3">ZDH117</strain>
    </source>
</reference>
<keyword evidence="3" id="KW-1185">Reference proteome</keyword>
<dbReference type="RefSeq" id="WP_118864632.1">
    <property type="nucleotide sequence ID" value="NZ_QWLV01000006.1"/>
</dbReference>
<feature type="chain" id="PRO_5017210939" description="DUF1795 domain-containing protein" evidence="1">
    <location>
        <begin position="23"/>
        <end position="200"/>
    </location>
</feature>
<dbReference type="Proteomes" id="UP000266693">
    <property type="component" value="Unassembled WGS sequence"/>
</dbReference>
<sequence length="200" mass="21427">MTNKIAAMVAGLALLSAGMAHAQRKVESPPDPYVHGETGFNFPAAVGSFARQAVIEYNEEGTDVGVSYELIADGSIVALVSVYVYPSPSDDGAEDAQCRTSYDGAKQAITERFPDAKLVREDSRPAPDADARLAGDHVAYTITADFFSRQGAVASELYVYCPPKSGWQVKYRTSTPAGSEHDDAVQRFMGALEWPENLGG</sequence>
<feature type="signal peptide" evidence="1">
    <location>
        <begin position="1"/>
        <end position="22"/>
    </location>
</feature>
<name>A0A396RTQ3_9SPHN</name>
<protein>
    <recommendedName>
        <fullName evidence="4">DUF1795 domain-containing protein</fullName>
    </recommendedName>
</protein>